<comment type="subcellular location">
    <subcellularLocation>
        <location evidence="1">Membrane</location>
        <topology evidence="1">Multi-pass membrane protein</topology>
    </subcellularLocation>
</comment>
<feature type="transmembrane region" description="Helical" evidence="6">
    <location>
        <begin position="244"/>
        <end position="269"/>
    </location>
</feature>
<dbReference type="KEGG" id="uma:UMAG_05452"/>
<keyword evidence="4 6" id="KW-0472">Membrane</keyword>
<dbReference type="PANTHER" id="PTHR23502">
    <property type="entry name" value="MAJOR FACILITATOR SUPERFAMILY"/>
    <property type="match status" value="1"/>
</dbReference>
<feature type="transmembrane region" description="Helical" evidence="6">
    <location>
        <begin position="307"/>
        <end position="326"/>
    </location>
</feature>
<accession>A0A0D1DV99</accession>
<feature type="compositionally biased region" description="Polar residues" evidence="5">
    <location>
        <begin position="68"/>
        <end position="79"/>
    </location>
</feature>
<dbReference type="OrthoDB" id="2585655at2759"/>
<feature type="transmembrane region" description="Helical" evidence="6">
    <location>
        <begin position="375"/>
        <end position="400"/>
    </location>
</feature>
<dbReference type="Proteomes" id="UP000000561">
    <property type="component" value="Chromosome 18"/>
</dbReference>
<keyword evidence="9" id="KW-1185">Reference proteome</keyword>
<dbReference type="InParanoid" id="A0A0D1DV99"/>
<feature type="transmembrane region" description="Helical" evidence="6">
    <location>
        <begin position="276"/>
        <end position="295"/>
    </location>
</feature>
<keyword evidence="3 6" id="KW-1133">Transmembrane helix</keyword>
<dbReference type="Gene3D" id="1.20.1250.20">
    <property type="entry name" value="MFS general substrate transporter like domains"/>
    <property type="match status" value="1"/>
</dbReference>
<organism evidence="8 9">
    <name type="scientific">Mycosarcoma maydis</name>
    <name type="common">Corn smut fungus</name>
    <name type="synonym">Ustilago maydis</name>
    <dbReference type="NCBI Taxonomy" id="5270"/>
    <lineage>
        <taxon>Eukaryota</taxon>
        <taxon>Fungi</taxon>
        <taxon>Dikarya</taxon>
        <taxon>Basidiomycota</taxon>
        <taxon>Ustilaginomycotina</taxon>
        <taxon>Ustilaginomycetes</taxon>
        <taxon>Ustilaginales</taxon>
        <taxon>Ustilaginaceae</taxon>
        <taxon>Mycosarcoma</taxon>
    </lineage>
</organism>
<feature type="transmembrane region" description="Helical" evidence="6">
    <location>
        <begin position="547"/>
        <end position="568"/>
    </location>
</feature>
<gene>
    <name evidence="8" type="ORF">UMAG_05452</name>
</gene>
<dbReference type="InterPro" id="IPR020846">
    <property type="entry name" value="MFS_dom"/>
</dbReference>
<evidence type="ECO:0000256" key="1">
    <source>
        <dbReference type="ARBA" id="ARBA00004141"/>
    </source>
</evidence>
<proteinExistence type="predicted"/>
<evidence type="ECO:0000256" key="3">
    <source>
        <dbReference type="ARBA" id="ARBA00022989"/>
    </source>
</evidence>
<feature type="transmembrane region" description="Helical" evidence="6">
    <location>
        <begin position="455"/>
        <end position="474"/>
    </location>
</feature>
<dbReference type="GO" id="GO:0055085">
    <property type="term" value="P:transmembrane transport"/>
    <property type="evidence" value="ECO:0000318"/>
    <property type="project" value="GO_Central"/>
</dbReference>
<feature type="transmembrane region" description="Helical" evidence="6">
    <location>
        <begin position="219"/>
        <end position="238"/>
    </location>
</feature>
<dbReference type="eggNOG" id="KOG0255">
    <property type="taxonomic scope" value="Eukaryota"/>
</dbReference>
<protein>
    <recommendedName>
        <fullName evidence="7">Major facilitator superfamily (MFS) profile domain-containing protein</fullName>
    </recommendedName>
</protein>
<dbReference type="PANTHER" id="PTHR23502:SF184">
    <property type="entry name" value="MAJOR FACILITATOR SUPERFAMILY (MFS) PROFILE DOMAIN-CONTAINING PROTEIN"/>
    <property type="match status" value="1"/>
</dbReference>
<dbReference type="InterPro" id="IPR011701">
    <property type="entry name" value="MFS"/>
</dbReference>
<feature type="transmembrane region" description="Helical" evidence="6">
    <location>
        <begin position="189"/>
        <end position="207"/>
    </location>
</feature>
<dbReference type="GO" id="GO:0005886">
    <property type="term" value="C:plasma membrane"/>
    <property type="evidence" value="ECO:0000318"/>
    <property type="project" value="GO_Central"/>
</dbReference>
<dbReference type="VEuPathDB" id="FungiDB:UMAG_05452"/>
<reference evidence="8 9" key="1">
    <citation type="journal article" date="2006" name="Nature">
        <title>Insights from the genome of the biotrophic fungal plant pathogen Ustilago maydis.</title>
        <authorList>
            <person name="Kamper J."/>
            <person name="Kahmann R."/>
            <person name="Bolker M."/>
            <person name="Ma L.J."/>
            <person name="Brefort T."/>
            <person name="Saville B.J."/>
            <person name="Banuett F."/>
            <person name="Kronstad J.W."/>
            <person name="Gold S.E."/>
            <person name="Muller O."/>
            <person name="Perlin M.H."/>
            <person name="Wosten H.A."/>
            <person name="de Vries R."/>
            <person name="Ruiz-Herrera J."/>
            <person name="Reynaga-Pena C.G."/>
            <person name="Snetselaar K."/>
            <person name="McCann M."/>
            <person name="Perez-Martin J."/>
            <person name="Feldbrugge M."/>
            <person name="Basse C.W."/>
            <person name="Steinberg G."/>
            <person name="Ibeas J.I."/>
            <person name="Holloman W."/>
            <person name="Guzman P."/>
            <person name="Farman M."/>
            <person name="Stajich J.E."/>
            <person name="Sentandreu R."/>
            <person name="Gonzalez-Prieto J.M."/>
            <person name="Kennell J.C."/>
            <person name="Molina L."/>
            <person name="Schirawski J."/>
            <person name="Mendoza-Mendoza A."/>
            <person name="Greilinger D."/>
            <person name="Munch K."/>
            <person name="Rossel N."/>
            <person name="Scherer M."/>
            <person name="Vranes M."/>
            <person name="Ladendorf O."/>
            <person name="Vincon V."/>
            <person name="Fuchs U."/>
            <person name="Sandrock B."/>
            <person name="Meng S."/>
            <person name="Ho E.C."/>
            <person name="Cahill M.J."/>
            <person name="Boyce K.J."/>
            <person name="Klose J."/>
            <person name="Klosterman S.J."/>
            <person name="Deelstra H.J."/>
            <person name="Ortiz-Castellanos L."/>
            <person name="Li W."/>
            <person name="Sanchez-Alonso P."/>
            <person name="Schreier P.H."/>
            <person name="Hauser-Hahn I."/>
            <person name="Vaupel M."/>
            <person name="Koopmann E."/>
            <person name="Friedrich G."/>
            <person name="Voss H."/>
            <person name="Schluter T."/>
            <person name="Margolis J."/>
            <person name="Platt D."/>
            <person name="Swimmer C."/>
            <person name="Gnirke A."/>
            <person name="Chen F."/>
            <person name="Vysotskaia V."/>
            <person name="Mannhaupt G."/>
            <person name="Guldener U."/>
            <person name="Munsterkotter M."/>
            <person name="Haase D."/>
            <person name="Oesterheld M."/>
            <person name="Mewes H.W."/>
            <person name="Mauceli E.W."/>
            <person name="DeCaprio D."/>
            <person name="Wade C.M."/>
            <person name="Butler J."/>
            <person name="Young S."/>
            <person name="Jaffe D.B."/>
            <person name="Calvo S."/>
            <person name="Nusbaum C."/>
            <person name="Galagan J."/>
            <person name="Birren B.W."/>
        </authorList>
    </citation>
    <scope>NUCLEOTIDE SEQUENCE [LARGE SCALE GENOMIC DNA]</scope>
    <source>
        <strain evidence="9">DSM 14603 / FGSC 9021 / UM521</strain>
    </source>
</reference>
<dbReference type="GO" id="GO:0022857">
    <property type="term" value="F:transmembrane transporter activity"/>
    <property type="evidence" value="ECO:0000318"/>
    <property type="project" value="GO_Central"/>
</dbReference>
<dbReference type="AlphaFoldDB" id="A0A0D1DV99"/>
<feature type="transmembrane region" description="Helical" evidence="6">
    <location>
        <begin position="151"/>
        <end position="169"/>
    </location>
</feature>
<dbReference type="InterPro" id="IPR036259">
    <property type="entry name" value="MFS_trans_sf"/>
</dbReference>
<feature type="transmembrane region" description="Helical" evidence="6">
    <location>
        <begin position="412"/>
        <end position="434"/>
    </location>
</feature>
<evidence type="ECO:0000259" key="7">
    <source>
        <dbReference type="PROSITE" id="PS50850"/>
    </source>
</evidence>
<dbReference type="GeneID" id="23565347"/>
<evidence type="ECO:0000256" key="6">
    <source>
        <dbReference type="SAM" id="Phobius"/>
    </source>
</evidence>
<evidence type="ECO:0000256" key="4">
    <source>
        <dbReference type="ARBA" id="ARBA00023136"/>
    </source>
</evidence>
<evidence type="ECO:0000256" key="5">
    <source>
        <dbReference type="SAM" id="MobiDB-lite"/>
    </source>
</evidence>
<evidence type="ECO:0000313" key="9">
    <source>
        <dbReference type="Proteomes" id="UP000000561"/>
    </source>
</evidence>
<dbReference type="PROSITE" id="PS50850">
    <property type="entry name" value="MFS"/>
    <property type="match status" value="1"/>
</dbReference>
<keyword evidence="2 6" id="KW-0812">Transmembrane</keyword>
<sequence>MSLAKDDQALGTVSRDNRLSLTTVAFCQWLEHHHVPLSRPASSSGSNTIDAASTLATTLLQDATHNISTDADSEGTSTKPNDELAANWPPTMSHFQACLTPIAGQAVALCDATRTGADTSRATPVQLSETMLLKPRIEPSDPITWMSRRKWLLTFLVGFTMFNGSFASTAPNGAGIAIVKRFGLSPEELTLISSSFVGGCVAGPILWAPLSETYGRRPAFLISNWLYSLTNIGCALAPTKAVLFTFRFLAGVSASCAFSNAVAVVTDLFAPPHRTLPMIVMSLAPLLGPCFGPLFGSLISSLLHWPFVFWLMGALGLALQAALWLLPETYAPAISADIEPKETIASPFMTRRQRFRAFLVSNLIRPINMMCREPIVMCATFYLSFFFAFMYMFFASWPLIFGPPGIYKLDAVHTGITFLPIGFGGVCASVWLAYRERYCGRASAPPARANPEVKLFPTFYVAPLVAAGLLWAGWLARTSIPYPVTMLGGVPIGMAMVLVFQGWIGYLGDCYRLYASSAIASTVIGRAISGATIPLCTHRLHEKLGGIGWLYTLVAGLVLLTTPIPVLIDRFGERLRARSMYKPGSG</sequence>
<feature type="transmembrane region" description="Helical" evidence="6">
    <location>
        <begin position="513"/>
        <end position="535"/>
    </location>
</feature>
<evidence type="ECO:0000313" key="8">
    <source>
        <dbReference type="EMBL" id="KIS66460.1"/>
    </source>
</evidence>
<evidence type="ECO:0000256" key="2">
    <source>
        <dbReference type="ARBA" id="ARBA00022692"/>
    </source>
</evidence>
<dbReference type="SUPFAM" id="SSF103473">
    <property type="entry name" value="MFS general substrate transporter"/>
    <property type="match status" value="1"/>
</dbReference>
<feature type="transmembrane region" description="Helical" evidence="6">
    <location>
        <begin position="480"/>
        <end position="501"/>
    </location>
</feature>
<dbReference type="EMBL" id="CM003157">
    <property type="protein sequence ID" value="KIS66460.1"/>
    <property type="molecule type" value="Genomic_DNA"/>
</dbReference>
<feature type="domain" description="Major facilitator superfamily (MFS) profile" evidence="7">
    <location>
        <begin position="153"/>
        <end position="586"/>
    </location>
</feature>
<name>A0A0D1DV99_MYCMD</name>
<dbReference type="RefSeq" id="XP_011391798.1">
    <property type="nucleotide sequence ID" value="XM_011393496.1"/>
</dbReference>
<feature type="region of interest" description="Disordered" evidence="5">
    <location>
        <begin position="68"/>
        <end position="87"/>
    </location>
</feature>
<dbReference type="Pfam" id="PF07690">
    <property type="entry name" value="MFS_1"/>
    <property type="match status" value="1"/>
</dbReference>